<dbReference type="Gene3D" id="3.40.50.1110">
    <property type="entry name" value="SGNH hydrolase"/>
    <property type="match status" value="1"/>
</dbReference>
<accession>A0A5M3N849</accession>
<organism evidence="2 3">
    <name type="scientific">Coniophora puteana (strain RWD-64-598)</name>
    <name type="common">Brown rot fungus</name>
    <dbReference type="NCBI Taxonomy" id="741705"/>
    <lineage>
        <taxon>Eukaryota</taxon>
        <taxon>Fungi</taxon>
        <taxon>Dikarya</taxon>
        <taxon>Basidiomycota</taxon>
        <taxon>Agaricomycotina</taxon>
        <taxon>Agaricomycetes</taxon>
        <taxon>Agaricomycetidae</taxon>
        <taxon>Boletales</taxon>
        <taxon>Coniophorineae</taxon>
        <taxon>Coniophoraceae</taxon>
        <taxon>Coniophora</taxon>
    </lineage>
</organism>
<dbReference type="OrthoDB" id="1600564at2759"/>
<protein>
    <recommendedName>
        <fullName evidence="1">SGNH hydrolase-type esterase domain-containing protein</fullName>
    </recommendedName>
</protein>
<dbReference type="AlphaFoldDB" id="A0A5M3N849"/>
<dbReference type="SUPFAM" id="SSF52266">
    <property type="entry name" value="SGNH hydrolase"/>
    <property type="match status" value="1"/>
</dbReference>
<dbReference type="InterPro" id="IPR013830">
    <property type="entry name" value="SGNH_hydro"/>
</dbReference>
<dbReference type="GeneID" id="19200602"/>
<dbReference type="KEGG" id="cput:CONPUDRAFT_134360"/>
<feature type="domain" description="SGNH hydrolase-type esterase" evidence="1">
    <location>
        <begin position="62"/>
        <end position="252"/>
    </location>
</feature>
<dbReference type="Proteomes" id="UP000053558">
    <property type="component" value="Unassembled WGS sequence"/>
</dbReference>
<dbReference type="RefSeq" id="XP_007763948.1">
    <property type="nucleotide sequence ID" value="XM_007765758.1"/>
</dbReference>
<evidence type="ECO:0000313" key="2">
    <source>
        <dbReference type="EMBL" id="EIW87468.1"/>
    </source>
</evidence>
<gene>
    <name evidence="2" type="ORF">CONPUDRAFT_134360</name>
</gene>
<name>A0A5M3N849_CONPW</name>
<keyword evidence="3" id="KW-1185">Reference proteome</keyword>
<dbReference type="InterPro" id="IPR036514">
    <property type="entry name" value="SGNH_hydro_sf"/>
</dbReference>
<reference evidence="3" key="1">
    <citation type="journal article" date="2012" name="Science">
        <title>The Paleozoic origin of enzymatic lignin decomposition reconstructed from 31 fungal genomes.</title>
        <authorList>
            <person name="Floudas D."/>
            <person name="Binder M."/>
            <person name="Riley R."/>
            <person name="Barry K."/>
            <person name="Blanchette R.A."/>
            <person name="Henrissat B."/>
            <person name="Martinez A.T."/>
            <person name="Otillar R."/>
            <person name="Spatafora J.W."/>
            <person name="Yadav J.S."/>
            <person name="Aerts A."/>
            <person name="Benoit I."/>
            <person name="Boyd A."/>
            <person name="Carlson A."/>
            <person name="Copeland A."/>
            <person name="Coutinho P.M."/>
            <person name="de Vries R.P."/>
            <person name="Ferreira P."/>
            <person name="Findley K."/>
            <person name="Foster B."/>
            <person name="Gaskell J."/>
            <person name="Glotzer D."/>
            <person name="Gorecki P."/>
            <person name="Heitman J."/>
            <person name="Hesse C."/>
            <person name="Hori C."/>
            <person name="Igarashi K."/>
            <person name="Jurgens J.A."/>
            <person name="Kallen N."/>
            <person name="Kersten P."/>
            <person name="Kohler A."/>
            <person name="Kuees U."/>
            <person name="Kumar T.K.A."/>
            <person name="Kuo A."/>
            <person name="LaButti K."/>
            <person name="Larrondo L.F."/>
            <person name="Lindquist E."/>
            <person name="Ling A."/>
            <person name="Lombard V."/>
            <person name="Lucas S."/>
            <person name="Lundell T."/>
            <person name="Martin R."/>
            <person name="McLaughlin D.J."/>
            <person name="Morgenstern I."/>
            <person name="Morin E."/>
            <person name="Murat C."/>
            <person name="Nagy L.G."/>
            <person name="Nolan M."/>
            <person name="Ohm R.A."/>
            <person name="Patyshakuliyeva A."/>
            <person name="Rokas A."/>
            <person name="Ruiz-Duenas F.J."/>
            <person name="Sabat G."/>
            <person name="Salamov A."/>
            <person name="Samejima M."/>
            <person name="Schmutz J."/>
            <person name="Slot J.C."/>
            <person name="St John F."/>
            <person name="Stenlid J."/>
            <person name="Sun H."/>
            <person name="Sun S."/>
            <person name="Syed K."/>
            <person name="Tsang A."/>
            <person name="Wiebenga A."/>
            <person name="Young D."/>
            <person name="Pisabarro A."/>
            <person name="Eastwood D.C."/>
            <person name="Martin F."/>
            <person name="Cullen D."/>
            <person name="Grigoriev I.V."/>
            <person name="Hibbett D.S."/>
        </authorList>
    </citation>
    <scope>NUCLEOTIDE SEQUENCE [LARGE SCALE GENOMIC DNA]</scope>
    <source>
        <strain evidence="3">RWD-64-598 SS2</strain>
    </source>
</reference>
<sequence length="289" mass="33171">MPHESTAYQIGCRWPGFDKIKHIVIFGASYCEVGYSPRSPHPTPENPLGVPFPGLTSNEPEEPNWVGYLTKIYESRGPKLIYDYALGGDRVFGVRRQVQQWFLPDVGAHPDWAPWTSEDTLFITWIGINDCAWGGDYEEPMTRLFEYQEDLYAAGARNFLFIDVPPMHRAPATTSRSESRASNYERWNDVLEDHVMGLAGDRADISAMIFSSWDTFTRVLDDPPAHGFDREDESRVGSIWFDRIHPTSKMHDIIARELSEFLDSLEPYQDDIPENINDKVNVHGGERWR</sequence>
<dbReference type="EMBL" id="JH711573">
    <property type="protein sequence ID" value="EIW87468.1"/>
    <property type="molecule type" value="Genomic_DNA"/>
</dbReference>
<proteinExistence type="predicted"/>
<evidence type="ECO:0000313" key="3">
    <source>
        <dbReference type="Proteomes" id="UP000053558"/>
    </source>
</evidence>
<evidence type="ECO:0000259" key="1">
    <source>
        <dbReference type="Pfam" id="PF13472"/>
    </source>
</evidence>
<comment type="caution">
    <text evidence="2">The sequence shown here is derived from an EMBL/GenBank/DDBJ whole genome shotgun (WGS) entry which is preliminary data.</text>
</comment>
<dbReference type="Pfam" id="PF13472">
    <property type="entry name" value="Lipase_GDSL_2"/>
    <property type="match status" value="1"/>
</dbReference>